<evidence type="ECO:0000313" key="1">
    <source>
        <dbReference type="EMBL" id="TXF09809.1"/>
    </source>
</evidence>
<dbReference type="Proteomes" id="UP000321201">
    <property type="component" value="Unassembled WGS sequence"/>
</dbReference>
<sequence length="181" mass="20149">MSAEVRHLLNSAVPIAHTPLSTITQHPEAVAALLSGTEITAHFANSPFQEQELEDKRVRRVLSSYDVLGGPHTLNSLYTSSKFRDANPRIYKAVVAALKEAIETINRDKRAAAQLYVEEERSKLSSDFVYQILASPDFIVTATPQGIMKFADFLHRTGSIKNRPGSWKDVYFPEIHDLPGS</sequence>
<dbReference type="InParanoid" id="A0A5C7EFW6"/>
<dbReference type="Gene3D" id="3.40.190.10">
    <property type="entry name" value="Periplasmic binding protein-like II"/>
    <property type="match status" value="1"/>
</dbReference>
<gene>
    <name evidence="1" type="ORF">FR698_16580</name>
</gene>
<keyword evidence="2" id="KW-1185">Reference proteome</keyword>
<dbReference type="EMBL" id="VPFL01000048">
    <property type="protein sequence ID" value="TXF09809.1"/>
    <property type="molecule type" value="Genomic_DNA"/>
</dbReference>
<dbReference type="SUPFAM" id="SSF53850">
    <property type="entry name" value="Periplasmic binding protein-like II"/>
    <property type="match status" value="1"/>
</dbReference>
<reference evidence="1 2" key="1">
    <citation type="submission" date="2019-08" db="EMBL/GenBank/DDBJ databases">
        <title>Pelomicrobium methylotrophicum gen. nov., sp. nov. a moderately thermophilic, facultatively anaerobic, lithoautotrophic and methylotrophic bacterium isolated from a terrestrial mud volcano.</title>
        <authorList>
            <person name="Slobodkina G.B."/>
            <person name="Merkel A.Y."/>
            <person name="Slobodkin A.I."/>
        </authorList>
    </citation>
    <scope>NUCLEOTIDE SEQUENCE [LARGE SCALE GENOMIC DNA]</scope>
    <source>
        <strain evidence="1 2">SM250</strain>
    </source>
</reference>
<evidence type="ECO:0000313" key="2">
    <source>
        <dbReference type="Proteomes" id="UP000321201"/>
    </source>
</evidence>
<dbReference type="OrthoDB" id="6003871at2"/>
<accession>A0A5C7EFW6</accession>
<organism evidence="1 2">
    <name type="scientific">Pelomicrobium methylotrophicum</name>
    <dbReference type="NCBI Taxonomy" id="2602750"/>
    <lineage>
        <taxon>Bacteria</taxon>
        <taxon>Pseudomonadati</taxon>
        <taxon>Pseudomonadota</taxon>
        <taxon>Hydrogenophilia</taxon>
        <taxon>Hydrogenophilia incertae sedis</taxon>
        <taxon>Pelomicrobium</taxon>
    </lineage>
</organism>
<dbReference type="PANTHER" id="PTHR30024">
    <property type="entry name" value="ALIPHATIC SULFONATES-BINDING PROTEIN-RELATED"/>
    <property type="match status" value="1"/>
</dbReference>
<protein>
    <submittedName>
        <fullName evidence="1">ABC transporter substrate-binding protein</fullName>
    </submittedName>
</protein>
<proteinExistence type="predicted"/>
<name>A0A5C7EFW6_9PROT</name>
<comment type="caution">
    <text evidence="1">The sequence shown here is derived from an EMBL/GenBank/DDBJ whole genome shotgun (WGS) entry which is preliminary data.</text>
</comment>
<dbReference type="AlphaFoldDB" id="A0A5C7EFW6"/>
<dbReference type="PANTHER" id="PTHR30024:SF2">
    <property type="entry name" value="ABC TRANSPORTER SUBSTRATE-BINDING PROTEIN"/>
    <property type="match status" value="1"/>
</dbReference>